<evidence type="ECO:0000256" key="9">
    <source>
        <dbReference type="ARBA" id="ARBA00023098"/>
    </source>
</evidence>
<reference evidence="14 15" key="1">
    <citation type="journal article" date="2021" name="Nat. Plants">
        <title>The Taxus genome provides insights into paclitaxel biosynthesis.</title>
        <authorList>
            <person name="Xiong X."/>
            <person name="Gou J."/>
            <person name="Liao Q."/>
            <person name="Li Y."/>
            <person name="Zhou Q."/>
            <person name="Bi G."/>
            <person name="Li C."/>
            <person name="Du R."/>
            <person name="Wang X."/>
            <person name="Sun T."/>
            <person name="Guo L."/>
            <person name="Liang H."/>
            <person name="Lu P."/>
            <person name="Wu Y."/>
            <person name="Zhang Z."/>
            <person name="Ro D.K."/>
            <person name="Shang Y."/>
            <person name="Huang S."/>
            <person name="Yan J."/>
        </authorList>
    </citation>
    <scope>NUCLEOTIDE SEQUENCE [LARGE SCALE GENOMIC DNA]</scope>
    <source>
        <strain evidence="14">Ta-2019</strain>
    </source>
</reference>
<feature type="transmembrane region" description="Helical" evidence="13">
    <location>
        <begin position="136"/>
        <end position="156"/>
    </location>
</feature>
<keyword evidence="15" id="KW-1185">Reference proteome</keyword>
<dbReference type="GO" id="GO:0005789">
    <property type="term" value="C:endoplasmic reticulum membrane"/>
    <property type="evidence" value="ECO:0007669"/>
    <property type="project" value="UniProtKB-SubCell"/>
</dbReference>
<comment type="caution">
    <text evidence="13">Lacks conserved residue(s) required for the propagation of feature annotation.</text>
</comment>
<sequence length="184" mass="20662">MGRLTSLYLFTYNAAQAFGWTLALIRLISNVSLTKSIDGAYAASGELICLLQLCAVMEVFHAAIGIVPSRVLPVLMQWGGRTHFVAAIVSQIPEIQKLSVVFITFMAWALSEVIRYPQYALSAIRLCPGWLTWLRYSAFVILYPIGAIVGEMLVMYQALPHIKKKNLYGNVFDKLPFSYYLFIV</sequence>
<comment type="similarity">
    <text evidence="3 13">Belongs to the very long-chain fatty acids dehydratase HACD family.</text>
</comment>
<keyword evidence="7 13" id="KW-0276">Fatty acid metabolism</keyword>
<feature type="transmembrane region" description="Helical" evidence="13">
    <location>
        <begin position="40"/>
        <end position="67"/>
    </location>
</feature>
<keyword evidence="9 13" id="KW-0443">Lipid metabolism</keyword>
<dbReference type="OMA" id="SEWWLMY"/>
<evidence type="ECO:0000256" key="12">
    <source>
        <dbReference type="ARBA" id="ARBA00023239"/>
    </source>
</evidence>
<evidence type="ECO:0000256" key="7">
    <source>
        <dbReference type="ARBA" id="ARBA00022832"/>
    </source>
</evidence>
<dbReference type="GO" id="GO:0102158">
    <property type="term" value="F:very-long-chain (3R)-3-hydroxyacyl-CoA dehydratase activity"/>
    <property type="evidence" value="ECO:0007669"/>
    <property type="project" value="UniProtKB-EC"/>
</dbReference>
<evidence type="ECO:0000256" key="11">
    <source>
        <dbReference type="ARBA" id="ARBA00023160"/>
    </source>
</evidence>
<comment type="catalytic activity">
    <reaction evidence="13">
        <text>a very-long-chain (3R)-3-hydroxyacyl-CoA = a very-long-chain (2E)-enoyl-CoA + H2O</text>
        <dbReference type="Rhea" id="RHEA:45812"/>
        <dbReference type="ChEBI" id="CHEBI:15377"/>
        <dbReference type="ChEBI" id="CHEBI:83728"/>
        <dbReference type="ChEBI" id="CHEBI:85440"/>
        <dbReference type="EC" id="4.2.1.134"/>
    </reaction>
</comment>
<keyword evidence="5 13" id="KW-0444">Lipid biosynthesis</keyword>
<comment type="subcellular location">
    <subcellularLocation>
        <location evidence="13">Endoplasmic reticulum membrane</location>
        <topology evidence="13">Multi-pass membrane protein</topology>
    </subcellularLocation>
    <subcellularLocation>
        <location evidence="1">Membrane</location>
        <topology evidence="1">Multi-pass membrane protein</topology>
    </subcellularLocation>
</comment>
<comment type="function">
    <text evidence="13">Catalyzes the third of the four reactions of the long-chain fatty acids elongation cycle. This endoplasmic reticulum-bound enzymatic process, allows the addition of two carbons to the chain of long- and very long-chain fatty acids/VLCFAs per cycle. This enzyme catalyzes the dehydration of the 3-hydroxyacyl-CoA intermediate into trans-2,3-enoyl-CoA, within each cycle of fatty acid elongation. Thereby, it participates to the production of VLCFAs of different chain lengths that are involved in multiple biological processes as precursors of membrane lipids and lipid mediators.</text>
</comment>
<dbReference type="GO" id="GO:0030148">
    <property type="term" value="P:sphingolipid biosynthetic process"/>
    <property type="evidence" value="ECO:0007669"/>
    <property type="project" value="TreeGrafter"/>
</dbReference>
<dbReference type="Pfam" id="PF04387">
    <property type="entry name" value="PTPLA"/>
    <property type="match status" value="1"/>
</dbReference>
<evidence type="ECO:0000256" key="5">
    <source>
        <dbReference type="ARBA" id="ARBA00022516"/>
    </source>
</evidence>
<proteinExistence type="inferred from homology"/>
<dbReference type="GO" id="GO:0042761">
    <property type="term" value="P:very long-chain fatty acid biosynthetic process"/>
    <property type="evidence" value="ECO:0007669"/>
    <property type="project" value="TreeGrafter"/>
</dbReference>
<evidence type="ECO:0000256" key="3">
    <source>
        <dbReference type="ARBA" id="ARBA00007811"/>
    </source>
</evidence>
<feature type="transmembrane region" description="Helical" evidence="13">
    <location>
        <begin position="7"/>
        <end position="28"/>
    </location>
</feature>
<feature type="non-terminal residue" evidence="14">
    <location>
        <position position="184"/>
    </location>
</feature>
<keyword evidence="13" id="KW-0256">Endoplasmic reticulum</keyword>
<evidence type="ECO:0000256" key="8">
    <source>
        <dbReference type="ARBA" id="ARBA00022989"/>
    </source>
</evidence>
<keyword evidence="8 13" id="KW-1133">Transmembrane helix</keyword>
<evidence type="ECO:0000313" key="15">
    <source>
        <dbReference type="Proteomes" id="UP000824469"/>
    </source>
</evidence>
<dbReference type="PANTHER" id="PTHR11035">
    <property type="entry name" value="VERY-LONG-CHAIN (3R)-3-HYDROXYACYL-COA DEHYDRATASE"/>
    <property type="match status" value="1"/>
</dbReference>
<evidence type="ECO:0000256" key="13">
    <source>
        <dbReference type="RuleBase" id="RU363109"/>
    </source>
</evidence>
<dbReference type="EMBL" id="JAHRHJ020000002">
    <property type="protein sequence ID" value="KAH9326193.1"/>
    <property type="molecule type" value="Genomic_DNA"/>
</dbReference>
<dbReference type="Proteomes" id="UP000824469">
    <property type="component" value="Unassembled WGS sequence"/>
</dbReference>
<evidence type="ECO:0000313" key="14">
    <source>
        <dbReference type="EMBL" id="KAH9326193.1"/>
    </source>
</evidence>
<organism evidence="14 15">
    <name type="scientific">Taxus chinensis</name>
    <name type="common">Chinese yew</name>
    <name type="synonym">Taxus wallichiana var. chinensis</name>
    <dbReference type="NCBI Taxonomy" id="29808"/>
    <lineage>
        <taxon>Eukaryota</taxon>
        <taxon>Viridiplantae</taxon>
        <taxon>Streptophyta</taxon>
        <taxon>Embryophyta</taxon>
        <taxon>Tracheophyta</taxon>
        <taxon>Spermatophyta</taxon>
        <taxon>Pinopsida</taxon>
        <taxon>Pinidae</taxon>
        <taxon>Conifers II</taxon>
        <taxon>Cupressales</taxon>
        <taxon>Taxaceae</taxon>
        <taxon>Taxus</taxon>
    </lineage>
</organism>
<keyword evidence="10 13" id="KW-0472">Membrane</keyword>
<dbReference type="PANTHER" id="PTHR11035:SF35">
    <property type="entry name" value="VERY-LONG-CHAIN (3R)-3-HYDROXYACYL-COA DEHYDRATASE"/>
    <property type="match status" value="1"/>
</dbReference>
<evidence type="ECO:0000256" key="6">
    <source>
        <dbReference type="ARBA" id="ARBA00022692"/>
    </source>
</evidence>
<evidence type="ECO:0000256" key="2">
    <source>
        <dbReference type="ARBA" id="ARBA00005194"/>
    </source>
</evidence>
<gene>
    <name evidence="14" type="ORF">KI387_006371</name>
</gene>
<keyword evidence="11 13" id="KW-0275">Fatty acid biosynthesis</keyword>
<accession>A0AA38LIR6</accession>
<name>A0AA38LIR6_TAXCH</name>
<dbReference type="GO" id="GO:0030497">
    <property type="term" value="P:fatty acid elongation"/>
    <property type="evidence" value="ECO:0007669"/>
    <property type="project" value="TreeGrafter"/>
</dbReference>
<dbReference type="EC" id="4.2.1.134" evidence="4 13"/>
<dbReference type="AlphaFoldDB" id="A0AA38LIR6"/>
<evidence type="ECO:0000256" key="10">
    <source>
        <dbReference type="ARBA" id="ARBA00023136"/>
    </source>
</evidence>
<dbReference type="InterPro" id="IPR007482">
    <property type="entry name" value="Tyr_Pase-like_PTPLA"/>
</dbReference>
<keyword evidence="6 13" id="KW-0812">Transmembrane</keyword>
<protein>
    <recommendedName>
        <fullName evidence="4 13">Very-long-chain (3R)-3-hydroxyacyl-CoA dehydratase</fullName>
        <ecNumber evidence="4 13">4.2.1.134</ecNumber>
    </recommendedName>
</protein>
<keyword evidence="12 13" id="KW-0456">Lyase</keyword>
<evidence type="ECO:0000256" key="4">
    <source>
        <dbReference type="ARBA" id="ARBA00013122"/>
    </source>
</evidence>
<comment type="caution">
    <text evidence="14">The sequence shown here is derived from an EMBL/GenBank/DDBJ whole genome shotgun (WGS) entry which is preliminary data.</text>
</comment>
<comment type="pathway">
    <text evidence="2 13">Lipid metabolism; fatty acid biosynthesis.</text>
</comment>
<evidence type="ECO:0000256" key="1">
    <source>
        <dbReference type="ARBA" id="ARBA00004141"/>
    </source>
</evidence>